<sequence length="154" mass="17525">NTKAILQSPKGETLLIETDTSRSHTTISRIIQWHEINLPDRWKLEDATDPVTPTPIRNTSLSEISQHKDGPVELTFNRPRRIPPRHFFEIGSTSTTFRKLKLEEESNPETQTTDFRTARASVSSIPTTFRTNLQGIDNSSNIAQPIYARQEESP</sequence>
<protein>
    <submittedName>
        <fullName evidence="2">Uncharacterized protein</fullName>
    </submittedName>
</protein>
<keyword evidence="3" id="KW-1185">Reference proteome</keyword>
<feature type="non-terminal residue" evidence="2">
    <location>
        <position position="1"/>
    </location>
</feature>
<comment type="caution">
    <text evidence="2">The sequence shown here is derived from an EMBL/GenBank/DDBJ whole genome shotgun (WGS) entry which is preliminary data.</text>
</comment>
<gene>
    <name evidence="2" type="ORF">J1N35_040916</name>
</gene>
<evidence type="ECO:0000313" key="2">
    <source>
        <dbReference type="EMBL" id="KAH1039173.1"/>
    </source>
</evidence>
<feature type="region of interest" description="Disordered" evidence="1">
    <location>
        <begin position="131"/>
        <end position="154"/>
    </location>
</feature>
<organism evidence="2 3">
    <name type="scientific">Gossypium stocksii</name>
    <dbReference type="NCBI Taxonomy" id="47602"/>
    <lineage>
        <taxon>Eukaryota</taxon>
        <taxon>Viridiplantae</taxon>
        <taxon>Streptophyta</taxon>
        <taxon>Embryophyta</taxon>
        <taxon>Tracheophyta</taxon>
        <taxon>Spermatophyta</taxon>
        <taxon>Magnoliopsida</taxon>
        <taxon>eudicotyledons</taxon>
        <taxon>Gunneridae</taxon>
        <taxon>Pentapetalae</taxon>
        <taxon>rosids</taxon>
        <taxon>malvids</taxon>
        <taxon>Malvales</taxon>
        <taxon>Malvaceae</taxon>
        <taxon>Malvoideae</taxon>
        <taxon>Gossypium</taxon>
    </lineage>
</organism>
<accession>A0A9D3UF51</accession>
<name>A0A9D3UF51_9ROSI</name>
<dbReference type="OrthoDB" id="1429427at2759"/>
<evidence type="ECO:0000256" key="1">
    <source>
        <dbReference type="SAM" id="MobiDB-lite"/>
    </source>
</evidence>
<dbReference type="EMBL" id="JAIQCV010000012">
    <property type="protein sequence ID" value="KAH1039173.1"/>
    <property type="molecule type" value="Genomic_DNA"/>
</dbReference>
<dbReference type="AlphaFoldDB" id="A0A9D3UF51"/>
<feature type="compositionally biased region" description="Polar residues" evidence="1">
    <location>
        <begin position="131"/>
        <end position="143"/>
    </location>
</feature>
<reference evidence="2 3" key="1">
    <citation type="journal article" date="2021" name="Plant Biotechnol. J.">
        <title>Multi-omics assisted identification of the key and species-specific regulatory components of drought-tolerant mechanisms in Gossypium stocksii.</title>
        <authorList>
            <person name="Yu D."/>
            <person name="Ke L."/>
            <person name="Zhang D."/>
            <person name="Wu Y."/>
            <person name="Sun Y."/>
            <person name="Mei J."/>
            <person name="Sun J."/>
            <person name="Sun Y."/>
        </authorList>
    </citation>
    <scope>NUCLEOTIDE SEQUENCE [LARGE SCALE GENOMIC DNA]</scope>
    <source>
        <strain evidence="3">cv. E1</strain>
        <tissue evidence="2">Leaf</tissue>
    </source>
</reference>
<dbReference type="Proteomes" id="UP000828251">
    <property type="component" value="Unassembled WGS sequence"/>
</dbReference>
<proteinExistence type="predicted"/>
<evidence type="ECO:0000313" key="3">
    <source>
        <dbReference type="Proteomes" id="UP000828251"/>
    </source>
</evidence>